<dbReference type="RefSeq" id="WP_150747005.1">
    <property type="nucleotide sequence ID" value="NZ_CABVHE010000040.1"/>
</dbReference>
<proteinExistence type="predicted"/>
<dbReference type="NCBIfam" id="TIGR02115">
    <property type="entry name" value="potass_kdpF"/>
    <property type="match status" value="1"/>
</dbReference>
<dbReference type="Proteomes" id="UP000385207">
    <property type="component" value="Unassembled WGS sequence"/>
</dbReference>
<gene>
    <name evidence="1" type="ORF">PS862_00856</name>
</gene>
<dbReference type="AlphaFoldDB" id="A0A5E7HCD0"/>
<sequence>MSVLDGVSLLLAVGLFIYLLVALLRADETRSGHAQL</sequence>
<dbReference type="GO" id="GO:0008556">
    <property type="term" value="F:P-type potassium transmembrane transporter activity"/>
    <property type="evidence" value="ECO:0007669"/>
    <property type="project" value="InterPro"/>
</dbReference>
<dbReference type="Pfam" id="PF09604">
    <property type="entry name" value="Potass_KdpF"/>
    <property type="match status" value="1"/>
</dbReference>
<name>A0A5E7HCD0_PSEFL</name>
<dbReference type="OrthoDB" id="6991418at2"/>
<protein>
    <recommendedName>
        <fullName evidence="3">K(+)-transporting ATPase subunit F</fullName>
    </recommendedName>
</protein>
<evidence type="ECO:0008006" key="3">
    <source>
        <dbReference type="Google" id="ProtNLM"/>
    </source>
</evidence>
<reference evidence="1 2" key="1">
    <citation type="submission" date="2019-09" db="EMBL/GenBank/DDBJ databases">
        <authorList>
            <person name="Chandra G."/>
            <person name="Truman W A."/>
        </authorList>
    </citation>
    <scope>NUCLEOTIDE SEQUENCE [LARGE SCALE GENOMIC DNA]</scope>
    <source>
        <strain evidence="1">PS862</strain>
    </source>
</reference>
<dbReference type="InterPro" id="IPR011726">
    <property type="entry name" value="KdpF"/>
</dbReference>
<dbReference type="GO" id="GO:0005886">
    <property type="term" value="C:plasma membrane"/>
    <property type="evidence" value="ECO:0007669"/>
    <property type="project" value="InterPro"/>
</dbReference>
<organism evidence="1 2">
    <name type="scientific">Pseudomonas fluorescens</name>
    <dbReference type="NCBI Taxonomy" id="294"/>
    <lineage>
        <taxon>Bacteria</taxon>
        <taxon>Pseudomonadati</taxon>
        <taxon>Pseudomonadota</taxon>
        <taxon>Gammaproteobacteria</taxon>
        <taxon>Pseudomonadales</taxon>
        <taxon>Pseudomonadaceae</taxon>
        <taxon>Pseudomonas</taxon>
    </lineage>
</organism>
<dbReference type="EMBL" id="CABVII010000003">
    <property type="protein sequence ID" value="VVO61774.1"/>
    <property type="molecule type" value="Genomic_DNA"/>
</dbReference>
<accession>A0A5E7HCD0</accession>
<evidence type="ECO:0000313" key="1">
    <source>
        <dbReference type="EMBL" id="VVO61774.1"/>
    </source>
</evidence>
<evidence type="ECO:0000313" key="2">
    <source>
        <dbReference type="Proteomes" id="UP000385207"/>
    </source>
</evidence>